<organism evidence="4 5">
    <name type="scientific">Drosophila madeirensis</name>
    <name type="common">Fruit fly</name>
    <dbReference type="NCBI Taxonomy" id="30013"/>
    <lineage>
        <taxon>Eukaryota</taxon>
        <taxon>Metazoa</taxon>
        <taxon>Ecdysozoa</taxon>
        <taxon>Arthropoda</taxon>
        <taxon>Hexapoda</taxon>
        <taxon>Insecta</taxon>
        <taxon>Pterygota</taxon>
        <taxon>Neoptera</taxon>
        <taxon>Endopterygota</taxon>
        <taxon>Diptera</taxon>
        <taxon>Brachycera</taxon>
        <taxon>Muscomorpha</taxon>
        <taxon>Ephydroidea</taxon>
        <taxon>Drosophilidae</taxon>
        <taxon>Drosophila</taxon>
        <taxon>Sophophora</taxon>
    </lineage>
</organism>
<keyword evidence="2" id="KW-0472">Membrane</keyword>
<keyword evidence="5" id="KW-1185">Reference proteome</keyword>
<sequence>MRSFVVICIVVACVLFSAASAQQNYDGRNGPHQFGTPGNGIYIRGQNEGPYNVPGVGGTFQNSPSSGRHEYTDEHGNTYYHSPSPSPSGASTTKDLAWAITSFLSVVWVILII</sequence>
<evidence type="ECO:0000313" key="4">
    <source>
        <dbReference type="EMBL" id="BFG03652.1"/>
    </source>
</evidence>
<dbReference type="AlphaFoldDB" id="A0AAU9G7M4"/>
<gene>
    <name evidence="4" type="ORF">DMAD_02852</name>
</gene>
<evidence type="ECO:0000256" key="2">
    <source>
        <dbReference type="SAM" id="Phobius"/>
    </source>
</evidence>
<feature type="transmembrane region" description="Helical" evidence="2">
    <location>
        <begin position="96"/>
        <end position="112"/>
    </location>
</feature>
<reference evidence="4 5" key="1">
    <citation type="submission" date="2024-02" db="EMBL/GenBank/DDBJ databases">
        <title>A chromosome-level genome assembly of Drosophila madeirensis, a fruit fly species endemic to Madeira island.</title>
        <authorList>
            <person name="Tomihara K."/>
            <person name="Llopart A."/>
            <person name="Yamamoto D."/>
        </authorList>
    </citation>
    <scope>NUCLEOTIDE SEQUENCE [LARGE SCALE GENOMIC DNA]</scope>
    <source>
        <strain evidence="4 5">RF1</strain>
    </source>
</reference>
<proteinExistence type="predicted"/>
<evidence type="ECO:0000256" key="3">
    <source>
        <dbReference type="SAM" id="SignalP"/>
    </source>
</evidence>
<protein>
    <submittedName>
        <fullName evidence="4">Immune-induced peptides</fullName>
    </submittedName>
</protein>
<evidence type="ECO:0000313" key="5">
    <source>
        <dbReference type="Proteomes" id="UP001500889"/>
    </source>
</evidence>
<dbReference type="EMBL" id="AP029267">
    <property type="protein sequence ID" value="BFG03652.1"/>
    <property type="molecule type" value="Genomic_DNA"/>
</dbReference>
<keyword evidence="2" id="KW-1133">Transmembrane helix</keyword>
<name>A0AAU9G7M4_DROMD</name>
<feature type="chain" id="PRO_5043571990" evidence="3">
    <location>
        <begin position="22"/>
        <end position="113"/>
    </location>
</feature>
<dbReference type="Proteomes" id="UP001500889">
    <property type="component" value="Chromosome E"/>
</dbReference>
<accession>A0AAU9G7M4</accession>
<keyword evidence="3" id="KW-0732">Signal</keyword>
<feature type="region of interest" description="Disordered" evidence="1">
    <location>
        <begin position="53"/>
        <end position="91"/>
    </location>
</feature>
<feature type="signal peptide" evidence="3">
    <location>
        <begin position="1"/>
        <end position="21"/>
    </location>
</feature>
<feature type="compositionally biased region" description="Basic and acidic residues" evidence="1">
    <location>
        <begin position="67"/>
        <end position="76"/>
    </location>
</feature>
<evidence type="ECO:0000256" key="1">
    <source>
        <dbReference type="SAM" id="MobiDB-lite"/>
    </source>
</evidence>
<keyword evidence="2" id="KW-0812">Transmembrane</keyword>